<keyword evidence="3" id="KW-1185">Reference proteome</keyword>
<dbReference type="STRING" id="683260.SAMN05421874_118109"/>
<evidence type="ECO:0000313" key="2">
    <source>
        <dbReference type="EMBL" id="SDL26305.1"/>
    </source>
</evidence>
<dbReference type="AlphaFoldDB" id="A0A1G9IMI8"/>
<protein>
    <submittedName>
        <fullName evidence="2">Uncharacterized protein</fullName>
    </submittedName>
</protein>
<feature type="compositionally biased region" description="Basic and acidic residues" evidence="1">
    <location>
        <begin position="289"/>
        <end position="313"/>
    </location>
</feature>
<reference evidence="2 3" key="1">
    <citation type="submission" date="2016-10" db="EMBL/GenBank/DDBJ databases">
        <authorList>
            <person name="de Groot N.N."/>
        </authorList>
    </citation>
    <scope>NUCLEOTIDE SEQUENCE [LARGE SCALE GENOMIC DNA]</scope>
    <source>
        <strain evidence="2 3">CGMCC 4.5681</strain>
    </source>
</reference>
<evidence type="ECO:0000256" key="1">
    <source>
        <dbReference type="SAM" id="MobiDB-lite"/>
    </source>
</evidence>
<sequence>MDESNHWYGHSHILGRYCDIPDETPRRIQGYLQHGWNYLHGFPPNDQWCCPGYPRFIWSDVLRRRGWSMGRRGHYLIGAPWIYLLELEPELGVRPERKGTIWYPFHGWEKSSVSGDHGRLADEIRDVENGPVTVCLYWLEFANPDIRQAYKSRGFRVICHGDRGSRWDGKGRDFLRKQLVELRRHRRVASNRLGSALFYGASVGCDVAVYGDPMQFEDERPEYGGTERRKRLWPELHGTSVDPGLAAEITRRELGFEYQATPEELRRMFGWRRARAAATPSGSGTALARRQDRAARRDPADPQPRERRGDRAPRAASVRQGQPRGVRP</sequence>
<feature type="region of interest" description="Disordered" evidence="1">
    <location>
        <begin position="275"/>
        <end position="328"/>
    </location>
</feature>
<organism evidence="2 3">
    <name type="scientific">Nonomuraea maritima</name>
    <dbReference type="NCBI Taxonomy" id="683260"/>
    <lineage>
        <taxon>Bacteria</taxon>
        <taxon>Bacillati</taxon>
        <taxon>Actinomycetota</taxon>
        <taxon>Actinomycetes</taxon>
        <taxon>Streptosporangiales</taxon>
        <taxon>Streptosporangiaceae</taxon>
        <taxon>Nonomuraea</taxon>
    </lineage>
</organism>
<dbReference type="EMBL" id="FNFB01000018">
    <property type="protein sequence ID" value="SDL26305.1"/>
    <property type="molecule type" value="Genomic_DNA"/>
</dbReference>
<gene>
    <name evidence="2" type="ORF">SAMN05421874_118109</name>
</gene>
<evidence type="ECO:0000313" key="3">
    <source>
        <dbReference type="Proteomes" id="UP000198683"/>
    </source>
</evidence>
<dbReference type="Proteomes" id="UP000198683">
    <property type="component" value="Unassembled WGS sequence"/>
</dbReference>
<accession>A0A1G9IMI8</accession>
<name>A0A1G9IMI8_9ACTN</name>
<proteinExistence type="predicted"/>